<evidence type="ECO:0000256" key="3">
    <source>
        <dbReference type="ARBA" id="ARBA00022475"/>
    </source>
</evidence>
<dbReference type="Pfam" id="PF00420">
    <property type="entry name" value="Oxidored_q2"/>
    <property type="match status" value="1"/>
</dbReference>
<name>A0A8J6N5L9_9BACT</name>
<dbReference type="EMBL" id="JACNLK010000026">
    <property type="protein sequence ID" value="MBC8208008.1"/>
    <property type="molecule type" value="Genomic_DNA"/>
</dbReference>
<comment type="subcellular location">
    <subcellularLocation>
        <location evidence="1">Cell membrane</location>
        <topology evidence="1">Multi-pass membrane protein</topology>
    </subcellularLocation>
</comment>
<evidence type="ECO:0000256" key="6">
    <source>
        <dbReference type="ARBA" id="ARBA00023136"/>
    </source>
</evidence>
<dbReference type="Gene3D" id="1.10.287.3510">
    <property type="match status" value="1"/>
</dbReference>
<accession>A0A8J6N5L9</accession>
<feature type="transmembrane region" description="Helical" evidence="7">
    <location>
        <begin position="65"/>
        <end position="85"/>
    </location>
</feature>
<dbReference type="GO" id="GO:0005886">
    <property type="term" value="C:plasma membrane"/>
    <property type="evidence" value="ECO:0007669"/>
    <property type="project" value="UniProtKB-SubCell"/>
</dbReference>
<protein>
    <submittedName>
        <fullName evidence="8">Cation:proton antiporter subunit C</fullName>
    </submittedName>
</protein>
<evidence type="ECO:0000256" key="7">
    <source>
        <dbReference type="SAM" id="Phobius"/>
    </source>
</evidence>
<comment type="caution">
    <text evidence="8">The sequence shown here is derived from an EMBL/GenBank/DDBJ whole genome shotgun (WGS) entry which is preliminary data.</text>
</comment>
<dbReference type="PANTHER" id="PTHR34583">
    <property type="entry name" value="ANTIPORTER SUBUNIT MNHC2-RELATED"/>
    <property type="match status" value="1"/>
</dbReference>
<dbReference type="InterPro" id="IPR050601">
    <property type="entry name" value="CPA3_antiporter_subunitC"/>
</dbReference>
<proteinExistence type="inferred from homology"/>
<sequence>MTVLFAYKLGGLCLFFMGFTALILRSHPLKKIMAVNVMAAGVFLLFIAMACHGRVGVAIDPVPQAMVLTGIVVSVSVTALALVLACRIQETSGGAGSSEGEHPPQGDS</sequence>
<organism evidence="8 9">
    <name type="scientific">Candidatus Desulfatifera sulfidica</name>
    <dbReference type="NCBI Taxonomy" id="2841691"/>
    <lineage>
        <taxon>Bacteria</taxon>
        <taxon>Pseudomonadati</taxon>
        <taxon>Thermodesulfobacteriota</taxon>
        <taxon>Desulfobulbia</taxon>
        <taxon>Desulfobulbales</taxon>
        <taxon>Desulfobulbaceae</taxon>
        <taxon>Candidatus Desulfatifera</taxon>
    </lineage>
</organism>
<dbReference type="AlphaFoldDB" id="A0A8J6N5L9"/>
<dbReference type="InterPro" id="IPR039428">
    <property type="entry name" value="NUOK/Mnh_C1-like"/>
</dbReference>
<evidence type="ECO:0000256" key="5">
    <source>
        <dbReference type="ARBA" id="ARBA00022989"/>
    </source>
</evidence>
<evidence type="ECO:0000256" key="2">
    <source>
        <dbReference type="ARBA" id="ARBA00010388"/>
    </source>
</evidence>
<keyword evidence="6 7" id="KW-0472">Membrane</keyword>
<evidence type="ECO:0000256" key="4">
    <source>
        <dbReference type="ARBA" id="ARBA00022692"/>
    </source>
</evidence>
<keyword evidence="5 7" id="KW-1133">Transmembrane helix</keyword>
<evidence type="ECO:0000313" key="9">
    <source>
        <dbReference type="Proteomes" id="UP000599024"/>
    </source>
</evidence>
<feature type="transmembrane region" description="Helical" evidence="7">
    <location>
        <begin position="36"/>
        <end position="59"/>
    </location>
</feature>
<feature type="transmembrane region" description="Helical" evidence="7">
    <location>
        <begin position="6"/>
        <end position="24"/>
    </location>
</feature>
<keyword evidence="4 7" id="KW-0812">Transmembrane</keyword>
<evidence type="ECO:0000256" key="1">
    <source>
        <dbReference type="ARBA" id="ARBA00004651"/>
    </source>
</evidence>
<evidence type="ECO:0000313" key="8">
    <source>
        <dbReference type="EMBL" id="MBC8208008.1"/>
    </source>
</evidence>
<comment type="similarity">
    <text evidence="2">Belongs to the CPA3 antiporters (TC 2.A.63) subunit C family.</text>
</comment>
<dbReference type="PANTHER" id="PTHR34583:SF2">
    <property type="entry name" value="ANTIPORTER SUBUNIT MNHC2-RELATED"/>
    <property type="match status" value="1"/>
</dbReference>
<gene>
    <name evidence="8" type="ORF">H8E79_02425</name>
</gene>
<dbReference type="Proteomes" id="UP000599024">
    <property type="component" value="Unassembled WGS sequence"/>
</dbReference>
<keyword evidence="3" id="KW-1003">Cell membrane</keyword>
<reference evidence="8 9" key="1">
    <citation type="submission" date="2020-08" db="EMBL/GenBank/DDBJ databases">
        <title>Bridging the membrane lipid divide: bacteria of the FCB group superphylum have the potential to synthesize archaeal ether lipids.</title>
        <authorList>
            <person name="Villanueva L."/>
            <person name="Von Meijenfeldt F.A.B."/>
            <person name="Westbye A.B."/>
            <person name="Yadav S."/>
            <person name="Hopmans E.C."/>
            <person name="Dutilh B.E."/>
            <person name="Sinninghe Damste J.S."/>
        </authorList>
    </citation>
    <scope>NUCLEOTIDE SEQUENCE [LARGE SCALE GENOMIC DNA]</scope>
    <source>
        <strain evidence="8">NIOZ-UU81</strain>
    </source>
</reference>